<keyword evidence="7" id="KW-0472">Membrane</keyword>
<dbReference type="SUPFAM" id="SSF52833">
    <property type="entry name" value="Thioredoxin-like"/>
    <property type="match status" value="1"/>
</dbReference>
<dbReference type="InterPro" id="IPR036249">
    <property type="entry name" value="Thioredoxin-like_sf"/>
</dbReference>
<evidence type="ECO:0000256" key="1">
    <source>
        <dbReference type="ARBA" id="ARBA00008987"/>
    </source>
</evidence>
<evidence type="ECO:0000256" key="2">
    <source>
        <dbReference type="ARBA" id="ARBA00020570"/>
    </source>
</evidence>
<dbReference type="PANTHER" id="PTHR45663:SF11">
    <property type="entry name" value="GEO12009P1"/>
    <property type="match status" value="1"/>
</dbReference>
<dbReference type="PROSITE" id="PS51352">
    <property type="entry name" value="THIOREDOXIN_2"/>
    <property type="match status" value="1"/>
</dbReference>
<evidence type="ECO:0000313" key="10">
    <source>
        <dbReference type="Proteomes" id="UP000093482"/>
    </source>
</evidence>
<reference evidence="9 10" key="1">
    <citation type="submission" date="2016-07" db="EMBL/GenBank/DDBJ databases">
        <title>Caryophanon latum genome sequencing.</title>
        <authorList>
            <person name="Verma A."/>
            <person name="Pal Y."/>
            <person name="Krishnamurthi S."/>
        </authorList>
    </citation>
    <scope>NUCLEOTIDE SEQUENCE [LARGE SCALE GENOMIC DNA]</scope>
    <source>
        <strain evidence="9 10">DSM 14151</strain>
    </source>
</reference>
<comment type="caution">
    <text evidence="9">The sequence shown here is derived from an EMBL/GenBank/DDBJ whole genome shotgun (WGS) entry which is preliminary data.</text>
</comment>
<proteinExistence type="inferred from homology"/>
<dbReference type="PANTHER" id="PTHR45663">
    <property type="entry name" value="GEO12009P1"/>
    <property type="match status" value="1"/>
</dbReference>
<keyword evidence="6" id="KW-0676">Redox-active center</keyword>
<accession>A0A1C0YFS8</accession>
<dbReference type="RefSeq" id="WP_066466268.1">
    <property type="nucleotide sequence ID" value="NZ_MATO01000064.1"/>
</dbReference>
<evidence type="ECO:0000256" key="6">
    <source>
        <dbReference type="ARBA" id="ARBA00023284"/>
    </source>
</evidence>
<feature type="domain" description="Thioredoxin" evidence="8">
    <location>
        <begin position="19"/>
        <end position="154"/>
    </location>
</feature>
<keyword evidence="4" id="KW-0249">Electron transport</keyword>
<dbReference type="PROSITE" id="PS00194">
    <property type="entry name" value="THIOREDOXIN_1"/>
    <property type="match status" value="1"/>
</dbReference>
<evidence type="ECO:0000256" key="3">
    <source>
        <dbReference type="ARBA" id="ARBA00022448"/>
    </source>
</evidence>
<keyword evidence="5" id="KW-1015">Disulfide bond</keyword>
<keyword evidence="7" id="KW-0812">Transmembrane</keyword>
<dbReference type="Proteomes" id="UP000093482">
    <property type="component" value="Unassembled WGS sequence"/>
</dbReference>
<protein>
    <recommendedName>
        <fullName evidence="2">Thioredoxin</fullName>
    </recommendedName>
</protein>
<evidence type="ECO:0000259" key="8">
    <source>
        <dbReference type="PROSITE" id="PS51352"/>
    </source>
</evidence>
<dbReference type="InterPro" id="IPR013766">
    <property type="entry name" value="Thioredoxin_domain"/>
</dbReference>
<dbReference type="AlphaFoldDB" id="A0A1C0YFS8"/>
<dbReference type="GO" id="GO:0045454">
    <property type="term" value="P:cell redox homeostasis"/>
    <property type="evidence" value="ECO:0007669"/>
    <property type="project" value="TreeGrafter"/>
</dbReference>
<keyword evidence="7" id="KW-1133">Transmembrane helix</keyword>
<dbReference type="GO" id="GO:0005829">
    <property type="term" value="C:cytosol"/>
    <property type="evidence" value="ECO:0007669"/>
    <property type="project" value="TreeGrafter"/>
</dbReference>
<evidence type="ECO:0000256" key="5">
    <source>
        <dbReference type="ARBA" id="ARBA00023157"/>
    </source>
</evidence>
<gene>
    <name evidence="9" type="ORF">A6K76_14935</name>
</gene>
<evidence type="ECO:0000256" key="4">
    <source>
        <dbReference type="ARBA" id="ARBA00022982"/>
    </source>
</evidence>
<evidence type="ECO:0000313" key="9">
    <source>
        <dbReference type="EMBL" id="OCS86038.1"/>
    </source>
</evidence>
<dbReference type="GO" id="GO:0015035">
    <property type="term" value="F:protein-disulfide reductase activity"/>
    <property type="evidence" value="ECO:0007669"/>
    <property type="project" value="TreeGrafter"/>
</dbReference>
<keyword evidence="10" id="KW-1185">Reference proteome</keyword>
<dbReference type="EMBL" id="MATO01000064">
    <property type="protein sequence ID" value="OCS86038.1"/>
    <property type="molecule type" value="Genomic_DNA"/>
</dbReference>
<dbReference type="InterPro" id="IPR017937">
    <property type="entry name" value="Thioredoxin_CS"/>
</dbReference>
<dbReference type="CDD" id="cd02947">
    <property type="entry name" value="TRX_family"/>
    <property type="match status" value="1"/>
</dbReference>
<dbReference type="Gene3D" id="3.40.30.10">
    <property type="entry name" value="Glutaredoxin"/>
    <property type="match status" value="1"/>
</dbReference>
<sequence length="154" mass="17346">MNKLYIIAGIIVVLFIAIMLLQNKANETKLENNPYGTNDLNQATIDQLGDENYQNIILPDQLEEKINSGEGTFAYFFSPTCVHCQAFTPVLMPLAEEAGVEIHQLNLLEFDLWSQYDVNSTPTLIYFKDGKEVNRLIGNAPEASAREFIEAMVQ</sequence>
<feature type="transmembrane region" description="Helical" evidence="7">
    <location>
        <begin position="6"/>
        <end position="22"/>
    </location>
</feature>
<evidence type="ECO:0000256" key="7">
    <source>
        <dbReference type="SAM" id="Phobius"/>
    </source>
</evidence>
<keyword evidence="3" id="KW-0813">Transport</keyword>
<organism evidence="9 10">
    <name type="scientific">Caryophanon latum</name>
    <dbReference type="NCBI Taxonomy" id="33977"/>
    <lineage>
        <taxon>Bacteria</taxon>
        <taxon>Bacillati</taxon>
        <taxon>Bacillota</taxon>
        <taxon>Bacilli</taxon>
        <taxon>Bacillales</taxon>
        <taxon>Caryophanaceae</taxon>
        <taxon>Caryophanon</taxon>
    </lineage>
</organism>
<name>A0A1C0YFS8_9BACL</name>
<comment type="similarity">
    <text evidence="1">Belongs to the thioredoxin family.</text>
</comment>
<dbReference type="OrthoDB" id="32134at2"/>
<dbReference type="Pfam" id="PF00085">
    <property type="entry name" value="Thioredoxin"/>
    <property type="match status" value="1"/>
</dbReference>